<evidence type="ECO:0000256" key="3">
    <source>
        <dbReference type="ARBA" id="ARBA00022692"/>
    </source>
</evidence>
<dbReference type="InterPro" id="IPR039421">
    <property type="entry name" value="Type_1_exporter"/>
</dbReference>
<feature type="compositionally biased region" description="Low complexity" evidence="10">
    <location>
        <begin position="988"/>
        <end position="997"/>
    </location>
</feature>
<reference evidence="14 15" key="1">
    <citation type="submission" date="2016-03" db="EMBL/GenBank/DDBJ databases">
        <title>Whole genome sequencing of Grifola frondosa 9006-11.</title>
        <authorList>
            <person name="Min B."/>
            <person name="Park H."/>
            <person name="Kim J.-G."/>
            <person name="Cho H."/>
            <person name="Oh Y.-L."/>
            <person name="Kong W.-S."/>
            <person name="Choi I.-G."/>
        </authorList>
    </citation>
    <scope>NUCLEOTIDE SEQUENCE [LARGE SCALE GENOMIC DNA]</scope>
    <source>
        <strain evidence="14 15">9006-11</strain>
    </source>
</reference>
<dbReference type="InterPro" id="IPR003593">
    <property type="entry name" value="AAA+_ATPase"/>
</dbReference>
<dbReference type="EMBL" id="LUGG01000022">
    <property type="protein sequence ID" value="OBZ68102.1"/>
    <property type="molecule type" value="Genomic_DNA"/>
</dbReference>
<dbReference type="SUPFAM" id="SSF52540">
    <property type="entry name" value="P-loop containing nucleoside triphosphate hydrolases"/>
    <property type="match status" value="1"/>
</dbReference>
<dbReference type="GO" id="GO:0140359">
    <property type="term" value="F:ABC-type transporter activity"/>
    <property type="evidence" value="ECO:0007669"/>
    <property type="project" value="InterPro"/>
</dbReference>
<dbReference type="CDD" id="cd03253">
    <property type="entry name" value="ABCC_ATM1_transporter"/>
    <property type="match status" value="1"/>
</dbReference>
<feature type="transmembrane region" description="Helical" evidence="11">
    <location>
        <begin position="449"/>
        <end position="468"/>
    </location>
</feature>
<feature type="compositionally biased region" description="Basic residues" evidence="10">
    <location>
        <begin position="8"/>
        <end position="17"/>
    </location>
</feature>
<dbReference type="GO" id="GO:0000041">
    <property type="term" value="P:transition metal ion transport"/>
    <property type="evidence" value="ECO:0007669"/>
    <property type="project" value="UniProtKB-ARBA"/>
</dbReference>
<dbReference type="InterPro" id="IPR017871">
    <property type="entry name" value="ABC_transporter-like_CS"/>
</dbReference>
<dbReference type="GO" id="GO:0005524">
    <property type="term" value="F:ATP binding"/>
    <property type="evidence" value="ECO:0007669"/>
    <property type="project" value="UniProtKB-KW"/>
</dbReference>
<protein>
    <submittedName>
        <fullName evidence="14">ATP-binding cassette sub-family B member 6, mitochondrial</fullName>
    </submittedName>
</protein>
<evidence type="ECO:0000256" key="5">
    <source>
        <dbReference type="ARBA" id="ARBA00022792"/>
    </source>
</evidence>
<keyword evidence="7 11" id="KW-1133">Transmembrane helix</keyword>
<evidence type="ECO:0000256" key="9">
    <source>
        <dbReference type="ARBA" id="ARBA00024363"/>
    </source>
</evidence>
<feature type="domain" description="ABC transmembrane type-1" evidence="13">
    <location>
        <begin position="336"/>
        <end position="619"/>
    </location>
</feature>
<keyword evidence="5" id="KW-0999">Mitochondrion inner membrane</keyword>
<dbReference type="Pfam" id="PF00664">
    <property type="entry name" value="ABC_membrane"/>
    <property type="match status" value="1"/>
</dbReference>
<dbReference type="OMA" id="LEYKVMV"/>
<comment type="subcellular location">
    <subcellularLocation>
        <location evidence="1">Membrane</location>
        <topology evidence="1">Multi-pass membrane protein</topology>
    </subcellularLocation>
</comment>
<feature type="region of interest" description="Disordered" evidence="10">
    <location>
        <begin position="988"/>
        <end position="1171"/>
    </location>
</feature>
<dbReference type="FunFam" id="3.40.50.300:FF:000186">
    <property type="entry name" value="ATP-binding cassette sub-family B member 7, mitochondrial"/>
    <property type="match status" value="1"/>
</dbReference>
<dbReference type="PANTHER" id="PTHR24221">
    <property type="entry name" value="ATP-BINDING CASSETTE SUB-FAMILY B"/>
    <property type="match status" value="1"/>
</dbReference>
<evidence type="ECO:0000256" key="1">
    <source>
        <dbReference type="ARBA" id="ARBA00004141"/>
    </source>
</evidence>
<evidence type="ECO:0000256" key="4">
    <source>
        <dbReference type="ARBA" id="ARBA00022741"/>
    </source>
</evidence>
<sequence length="1171" mass="128211">MFTSFYLRHGKAKRRNNRRADRQTALRVSACDKNGQTVAATRGLLGLANDHFTTFSLSFTTNGVEHSDDGDDHGYTLPSVPPEALEPLFILRVISPALVLLSTLSIIFTSPPPPQFPSAITSRSLSYSMAQHSSSTLYSPRPFAGLAALGAWKDINGVDVWSLKRLKFSIFAALALDIAQVVILSLSIQRPFSIEFLHLGFPSFRVLLLAPLWTALLYPRVTYVPVQSADETAPTASSLLLPAEAGAAPSTGLSPLSAEVSKYGTFRSTRSTLNTSGPTTRTHTPAPSQVRLPPPKAKTKEDIALDPSWREIGRRIKHITPYLWPSKSHVLQLLALLCMLLIVVGRVVNFLVPLVFAELVRVFEEGSRVSPWPYLFAYVALRFLQASGGLAALRDTLWVPVMQYSDREMSQLSFDHLLNLSFAFHTHRKTGEVLRILDRGAAINHTLETILFNIIPTFLDIVIALIFFCVYFEWTLGLVIFVVMVAYVMASVVLTKWRTKLRRQMNDRDMVTRGIHTDCLLNYETVKYFNGEQHEGERYREAIRQYQALEYKVMVSLNLLNLVQNFIITLGTLVGSMIVALRVVRGESQPHEFVFFITYLAQLYGPLNMLGYLYRSINQSLVDTERLLSLLSEPTEINDRPNAPDLLVDHGEIEFDNVNFSYDGRSTALNGVSFKVPKGSSVALVGESGSGKSTILRLLYRFYDLKDGDGRILIDGQDIRDVTQSSLRKAIGVVPQDPVLFNASISYNIGYGKFGAQPEEIETAAKAAQMHDRITSFPDGYDTKVGERGVRLSGGEKQRVAIARTLLKNPPILLLDEATSALDTSTEKDIQKALQHLVEGRSSLSIAHRLSTIASADLILVLKDGQIVEQGTHSELLARDGVFAAMWADQVSGTEDTASSHKREAVAGYMESEEPTKVELDSVQEGVAVVPEIGTEEIATAVLVESEGTLVEPAPLQDVISEIPPTIAPVAIPSSETAERVRSYAIPEPSIPISDSPVAFPSPTFPRADGPGQFAFPDGADAAPVGFPSPVTPASVSFPSPETASQREGSVSASPGVTFQDGYSSPRTGTPDPEADGKRKRTLSTQGIQRLARRISLTPRRQGSSSIPMLAGAIIPGLKRENTSGPSSNKDEGSVKETRDSPSASVSSDIGKTKSKKDKKKDKKDKRKSMS</sequence>
<dbReference type="Proteomes" id="UP000092993">
    <property type="component" value="Unassembled WGS sequence"/>
</dbReference>
<organism evidence="14 15">
    <name type="scientific">Grifola frondosa</name>
    <name type="common">Maitake</name>
    <name type="synonym">Polyporus frondosus</name>
    <dbReference type="NCBI Taxonomy" id="5627"/>
    <lineage>
        <taxon>Eukaryota</taxon>
        <taxon>Fungi</taxon>
        <taxon>Dikarya</taxon>
        <taxon>Basidiomycota</taxon>
        <taxon>Agaricomycotina</taxon>
        <taxon>Agaricomycetes</taxon>
        <taxon>Polyporales</taxon>
        <taxon>Grifolaceae</taxon>
        <taxon>Grifola</taxon>
    </lineage>
</organism>
<feature type="transmembrane region" description="Helical" evidence="11">
    <location>
        <begin position="474"/>
        <end position="495"/>
    </location>
</feature>
<feature type="compositionally biased region" description="Polar residues" evidence="10">
    <location>
        <begin position="268"/>
        <end position="287"/>
    </location>
</feature>
<keyword evidence="3 11" id="KW-0812">Transmembrane</keyword>
<evidence type="ECO:0000256" key="6">
    <source>
        <dbReference type="ARBA" id="ARBA00022840"/>
    </source>
</evidence>
<dbReference type="PROSITE" id="PS50929">
    <property type="entry name" value="ABC_TM1F"/>
    <property type="match status" value="1"/>
</dbReference>
<dbReference type="GO" id="GO:0016887">
    <property type="term" value="F:ATP hydrolysis activity"/>
    <property type="evidence" value="ECO:0007669"/>
    <property type="project" value="InterPro"/>
</dbReference>
<dbReference type="OrthoDB" id="6500128at2759"/>
<feature type="domain" description="ABC transporter" evidence="12">
    <location>
        <begin position="653"/>
        <end position="889"/>
    </location>
</feature>
<dbReference type="InterPro" id="IPR011527">
    <property type="entry name" value="ABC1_TM_dom"/>
</dbReference>
<proteinExistence type="inferred from homology"/>
<feature type="region of interest" description="Disordered" evidence="10">
    <location>
        <begin position="1"/>
        <end position="23"/>
    </location>
</feature>
<comment type="similarity">
    <text evidence="9">Belongs to the ABC transporter superfamily. ABCB family. Heavy Metal importer (TC 3.A.1.210) subfamily.</text>
</comment>
<keyword evidence="2" id="KW-0813">Transport</keyword>
<evidence type="ECO:0000259" key="13">
    <source>
        <dbReference type="PROSITE" id="PS50929"/>
    </source>
</evidence>
<feature type="transmembrane region" description="Helical" evidence="11">
    <location>
        <begin position="333"/>
        <end position="352"/>
    </location>
</feature>
<evidence type="ECO:0000256" key="7">
    <source>
        <dbReference type="ARBA" id="ARBA00022989"/>
    </source>
</evidence>
<feature type="compositionally biased region" description="Basic and acidic residues" evidence="10">
    <location>
        <begin position="1129"/>
        <end position="1140"/>
    </location>
</feature>
<dbReference type="Gene3D" id="3.40.50.300">
    <property type="entry name" value="P-loop containing nucleotide triphosphate hydrolases"/>
    <property type="match status" value="1"/>
</dbReference>
<keyword evidence="4" id="KW-0547">Nucleotide-binding</keyword>
<name>A0A1C7LTU9_GRIFR</name>
<accession>A0A1C7LTU9</accession>
<dbReference type="PROSITE" id="PS00211">
    <property type="entry name" value="ABC_TRANSPORTER_1"/>
    <property type="match status" value="1"/>
</dbReference>
<keyword evidence="15" id="KW-1185">Reference proteome</keyword>
<dbReference type="STRING" id="5627.A0A1C7LTU9"/>
<gene>
    <name evidence="14" type="primary">ABCB6</name>
    <name evidence="14" type="ORF">A0H81_11772</name>
</gene>
<dbReference type="InterPro" id="IPR036640">
    <property type="entry name" value="ABC1_TM_sf"/>
</dbReference>
<comment type="caution">
    <text evidence="14">The sequence shown here is derived from an EMBL/GenBank/DDBJ whole genome shotgun (WGS) entry which is preliminary data.</text>
</comment>
<dbReference type="Pfam" id="PF00005">
    <property type="entry name" value="ABC_tran"/>
    <property type="match status" value="1"/>
</dbReference>
<dbReference type="SUPFAM" id="SSF90123">
    <property type="entry name" value="ABC transporter transmembrane region"/>
    <property type="match status" value="1"/>
</dbReference>
<dbReference type="PROSITE" id="PS50893">
    <property type="entry name" value="ABC_TRANSPORTER_2"/>
    <property type="match status" value="1"/>
</dbReference>
<evidence type="ECO:0000256" key="8">
    <source>
        <dbReference type="ARBA" id="ARBA00023136"/>
    </source>
</evidence>
<dbReference type="Gene3D" id="1.20.1560.10">
    <property type="entry name" value="ABC transporter type 1, transmembrane domain"/>
    <property type="match status" value="1"/>
</dbReference>
<dbReference type="PANTHER" id="PTHR24221:SF648">
    <property type="entry name" value="ABC-TYPE TRANSPORTER ATR1"/>
    <property type="match status" value="1"/>
</dbReference>
<dbReference type="InterPro" id="IPR027417">
    <property type="entry name" value="P-loop_NTPase"/>
</dbReference>
<dbReference type="GO" id="GO:0016020">
    <property type="term" value="C:membrane"/>
    <property type="evidence" value="ECO:0007669"/>
    <property type="project" value="UniProtKB-SubCell"/>
</dbReference>
<evidence type="ECO:0000313" key="15">
    <source>
        <dbReference type="Proteomes" id="UP000092993"/>
    </source>
</evidence>
<evidence type="ECO:0000313" key="14">
    <source>
        <dbReference type="EMBL" id="OBZ68102.1"/>
    </source>
</evidence>
<feature type="transmembrane region" description="Helical" evidence="11">
    <location>
        <begin position="559"/>
        <end position="581"/>
    </location>
</feature>
<dbReference type="InterPro" id="IPR003439">
    <property type="entry name" value="ABC_transporter-like_ATP-bd"/>
</dbReference>
<dbReference type="AlphaFoldDB" id="A0A1C7LTU9"/>
<evidence type="ECO:0000259" key="12">
    <source>
        <dbReference type="PROSITE" id="PS50893"/>
    </source>
</evidence>
<keyword evidence="6 14" id="KW-0067">ATP-binding</keyword>
<evidence type="ECO:0000256" key="2">
    <source>
        <dbReference type="ARBA" id="ARBA00022448"/>
    </source>
</evidence>
<feature type="compositionally biased region" description="Basic residues" evidence="10">
    <location>
        <begin position="1153"/>
        <end position="1171"/>
    </location>
</feature>
<feature type="region of interest" description="Disordered" evidence="10">
    <location>
        <begin position="268"/>
        <end position="297"/>
    </location>
</feature>
<keyword evidence="8 11" id="KW-0472">Membrane</keyword>
<evidence type="ECO:0000256" key="10">
    <source>
        <dbReference type="SAM" id="MobiDB-lite"/>
    </source>
</evidence>
<evidence type="ECO:0000256" key="11">
    <source>
        <dbReference type="SAM" id="Phobius"/>
    </source>
</evidence>
<dbReference type="CDD" id="cd18583">
    <property type="entry name" value="ABC_6TM_HMT1"/>
    <property type="match status" value="1"/>
</dbReference>
<dbReference type="SMART" id="SM00382">
    <property type="entry name" value="AAA"/>
    <property type="match status" value="1"/>
</dbReference>
<feature type="compositionally biased region" description="Polar residues" evidence="10">
    <location>
        <begin position="1032"/>
        <end position="1068"/>
    </location>
</feature>
<keyword evidence="5" id="KW-0496">Mitochondrion</keyword>